<dbReference type="OrthoDB" id="416454at2759"/>
<proteinExistence type="predicted"/>
<sequence length="68" mass="7543">MSRWRSVTSGVSQGSLLGPVLFNIFINDTDSGIECTLSKFADDTKLSVAVDMPDGWDAIQMDLYRIEK</sequence>
<keyword evidence="1" id="KW-0548">Nucleotidyltransferase</keyword>
<dbReference type="GO" id="GO:0003964">
    <property type="term" value="F:RNA-directed DNA polymerase activity"/>
    <property type="evidence" value="ECO:0007669"/>
    <property type="project" value="UniProtKB-KW"/>
</dbReference>
<reference evidence="2" key="1">
    <citation type="submission" date="2017-11" db="EMBL/GenBank/DDBJ databases">
        <authorList>
            <person name="Lima N.C."/>
            <person name="Parody-Merino A.M."/>
            <person name="Battley P.F."/>
            <person name="Fidler A.E."/>
            <person name="Prosdocimi F."/>
        </authorList>
    </citation>
    <scope>NUCLEOTIDE SEQUENCE [LARGE SCALE GENOMIC DNA]</scope>
</reference>
<reference evidence="2" key="2">
    <citation type="submission" date="2017-12" db="EMBL/GenBank/DDBJ databases">
        <title>Genome sequence of the Bar-tailed Godwit (Limosa lapponica baueri).</title>
        <authorList>
            <person name="Lima N.C.B."/>
            <person name="Parody-Merino A.M."/>
            <person name="Battley P.F."/>
            <person name="Fidler A.E."/>
            <person name="Prosdocimi F."/>
        </authorList>
    </citation>
    <scope>NUCLEOTIDE SEQUENCE [LARGE SCALE GENOMIC DNA]</scope>
</reference>
<evidence type="ECO:0000313" key="2">
    <source>
        <dbReference type="Proteomes" id="UP000233556"/>
    </source>
</evidence>
<keyword evidence="1" id="KW-0808">Transferase</keyword>
<keyword evidence="1" id="KW-0695">RNA-directed DNA polymerase</keyword>
<gene>
    <name evidence="1" type="ORF">llap_7211</name>
</gene>
<evidence type="ECO:0000313" key="1">
    <source>
        <dbReference type="EMBL" id="PKU42481.1"/>
    </source>
</evidence>
<accession>A0A2I0U8Y4</accession>
<protein>
    <submittedName>
        <fullName evidence="1">Rna-directed dna polymerase from mobile element jockey-like</fullName>
    </submittedName>
</protein>
<dbReference type="EMBL" id="KZ505991">
    <property type="protein sequence ID" value="PKU42481.1"/>
    <property type="molecule type" value="Genomic_DNA"/>
</dbReference>
<name>A0A2I0U8Y4_LIMLA</name>
<dbReference type="AlphaFoldDB" id="A0A2I0U8Y4"/>
<organism evidence="1 2">
    <name type="scientific">Limosa lapponica baueri</name>
    <dbReference type="NCBI Taxonomy" id="1758121"/>
    <lineage>
        <taxon>Eukaryota</taxon>
        <taxon>Metazoa</taxon>
        <taxon>Chordata</taxon>
        <taxon>Craniata</taxon>
        <taxon>Vertebrata</taxon>
        <taxon>Euteleostomi</taxon>
        <taxon>Archelosauria</taxon>
        <taxon>Archosauria</taxon>
        <taxon>Dinosauria</taxon>
        <taxon>Saurischia</taxon>
        <taxon>Theropoda</taxon>
        <taxon>Coelurosauria</taxon>
        <taxon>Aves</taxon>
        <taxon>Neognathae</taxon>
        <taxon>Neoaves</taxon>
        <taxon>Charadriiformes</taxon>
        <taxon>Scolopacidae</taxon>
        <taxon>Limosa</taxon>
    </lineage>
</organism>
<keyword evidence="2" id="KW-1185">Reference proteome</keyword>
<dbReference type="PANTHER" id="PTHR33332">
    <property type="entry name" value="REVERSE TRANSCRIPTASE DOMAIN-CONTAINING PROTEIN"/>
    <property type="match status" value="1"/>
</dbReference>
<dbReference type="Proteomes" id="UP000233556">
    <property type="component" value="Unassembled WGS sequence"/>
</dbReference>